<dbReference type="Pfam" id="PF00532">
    <property type="entry name" value="Peripla_BP_1"/>
    <property type="match status" value="1"/>
</dbReference>
<evidence type="ECO:0000313" key="6">
    <source>
        <dbReference type="EMBL" id="AND42588.1"/>
    </source>
</evidence>
<dbReference type="GO" id="GO:0000976">
    <property type="term" value="F:transcription cis-regulatory region binding"/>
    <property type="evidence" value="ECO:0007669"/>
    <property type="project" value="TreeGrafter"/>
</dbReference>
<dbReference type="SUPFAM" id="SSF53822">
    <property type="entry name" value="Periplasmic binding protein-like I"/>
    <property type="match status" value="1"/>
</dbReference>
<evidence type="ECO:0000259" key="5">
    <source>
        <dbReference type="PROSITE" id="PS50943"/>
    </source>
</evidence>
<dbReference type="CDD" id="cd06284">
    <property type="entry name" value="PBP1_LacI-like"/>
    <property type="match status" value="1"/>
</dbReference>
<dbReference type="Gene3D" id="1.10.260.40">
    <property type="entry name" value="lambda repressor-like DNA-binding domains"/>
    <property type="match status" value="1"/>
</dbReference>
<dbReference type="GO" id="GO:0003700">
    <property type="term" value="F:DNA-binding transcription factor activity"/>
    <property type="evidence" value="ECO:0007669"/>
    <property type="project" value="TreeGrafter"/>
</dbReference>
<keyword evidence="1" id="KW-0805">Transcription regulation</keyword>
<feature type="domain" description="HTH lacI-type" evidence="4">
    <location>
        <begin position="2"/>
        <end position="56"/>
    </location>
</feature>
<dbReference type="eggNOG" id="COG1609">
    <property type="taxonomic scope" value="Bacteria"/>
</dbReference>
<dbReference type="PROSITE" id="PS50943">
    <property type="entry name" value="HTH_CROC1"/>
    <property type="match status" value="1"/>
</dbReference>
<dbReference type="RefSeq" id="WP_019380501.1">
    <property type="nucleotide sequence ID" value="NZ_CP015506.1"/>
</dbReference>
<accession>A0A160MIE3</accession>
<dbReference type="Gene3D" id="3.40.50.2300">
    <property type="match status" value="2"/>
</dbReference>
<dbReference type="Pfam" id="PF00356">
    <property type="entry name" value="LacI"/>
    <property type="match status" value="1"/>
</dbReference>
<dbReference type="PANTHER" id="PTHR30146">
    <property type="entry name" value="LACI-RELATED TRANSCRIPTIONAL REPRESSOR"/>
    <property type="match status" value="1"/>
</dbReference>
<evidence type="ECO:0000256" key="3">
    <source>
        <dbReference type="ARBA" id="ARBA00023163"/>
    </source>
</evidence>
<evidence type="ECO:0000256" key="1">
    <source>
        <dbReference type="ARBA" id="ARBA00023015"/>
    </source>
</evidence>
<reference evidence="6 7" key="1">
    <citation type="submission" date="2016-04" db="EMBL/GenBank/DDBJ databases">
        <title>Complete genome sequence of Bacillus oceanisediminis strain 2691.</title>
        <authorList>
            <person name="Jeong H."/>
            <person name="Kim H.J."/>
            <person name="Lee D.-W."/>
        </authorList>
    </citation>
    <scope>NUCLEOTIDE SEQUENCE [LARGE SCALE GENOMIC DNA]</scope>
    <source>
        <strain evidence="6 7">2691</strain>
    </source>
</reference>
<feature type="domain" description="HTH cro/C1-type" evidence="5">
    <location>
        <begin position="5"/>
        <end position="50"/>
    </location>
</feature>
<dbReference type="InterPro" id="IPR001761">
    <property type="entry name" value="Peripla_BP/Lac1_sug-bd_dom"/>
</dbReference>
<dbReference type="KEGG" id="bon:A361_26680"/>
<dbReference type="InterPro" id="IPR010982">
    <property type="entry name" value="Lambda_DNA-bd_dom_sf"/>
</dbReference>
<proteinExistence type="predicted"/>
<keyword evidence="2" id="KW-0238">DNA-binding</keyword>
<organism evidence="6 7">
    <name type="scientific">Cytobacillus oceanisediminis 2691</name>
    <dbReference type="NCBI Taxonomy" id="1196031"/>
    <lineage>
        <taxon>Bacteria</taxon>
        <taxon>Bacillati</taxon>
        <taxon>Bacillota</taxon>
        <taxon>Bacilli</taxon>
        <taxon>Bacillales</taxon>
        <taxon>Bacillaceae</taxon>
        <taxon>Cytobacillus</taxon>
    </lineage>
</organism>
<dbReference type="InterPro" id="IPR000843">
    <property type="entry name" value="HTH_LacI"/>
</dbReference>
<dbReference type="PRINTS" id="PR00036">
    <property type="entry name" value="HTHLACI"/>
</dbReference>
<gene>
    <name evidence="6" type="ORF">A361_26680</name>
</gene>
<dbReference type="PROSITE" id="PS50932">
    <property type="entry name" value="HTH_LACI_2"/>
    <property type="match status" value="1"/>
</dbReference>
<sequence length="329" mass="36668">MANIQQVAKQAGVSVATVSRVLNGQKTVSGKTRMKVEEAIKKLNYEPSMLGRNLRNSESRLLLILIPTISNPFYLEIIKGIEQVAISQNYNILLCETDSDPERENIYFDLVRKKMADGIISMDPAVNGKTLKKLAENYAIIQCSEYEEGSGIPYVTIDNEEASYRAVKHLVQIGHKKIALINSDEKYLYARQRKMGYKRALEENGIALKPEYIISTQHLGFENGQQAMKKILNLEERPTAVFAVSDLLAIGALKEINASGLHVPSDMAVVGFDKIDFSNMTNPTLTTIAQPMHKMGTVAAKMLIDKIKGIEVESIILDHDLVIRESTSR</sequence>
<dbReference type="AlphaFoldDB" id="A0A160MIE3"/>
<dbReference type="CDD" id="cd01392">
    <property type="entry name" value="HTH_LacI"/>
    <property type="match status" value="1"/>
</dbReference>
<dbReference type="InterPro" id="IPR028082">
    <property type="entry name" value="Peripla_BP_I"/>
</dbReference>
<name>A0A160MIE3_9BACI</name>
<dbReference type="InterPro" id="IPR001387">
    <property type="entry name" value="Cro/C1-type_HTH"/>
</dbReference>
<dbReference type="PANTHER" id="PTHR30146:SF109">
    <property type="entry name" value="HTH-TYPE TRANSCRIPTIONAL REGULATOR GALS"/>
    <property type="match status" value="1"/>
</dbReference>
<evidence type="ECO:0000313" key="7">
    <source>
        <dbReference type="Proteomes" id="UP000077856"/>
    </source>
</evidence>
<protein>
    <submittedName>
        <fullName evidence="6">Transcriptional regulator</fullName>
    </submittedName>
</protein>
<dbReference type="SMART" id="SM00354">
    <property type="entry name" value="HTH_LACI"/>
    <property type="match status" value="1"/>
</dbReference>
<evidence type="ECO:0000256" key="2">
    <source>
        <dbReference type="ARBA" id="ARBA00023125"/>
    </source>
</evidence>
<dbReference type="Proteomes" id="UP000077856">
    <property type="component" value="Chromosome"/>
</dbReference>
<dbReference type="EMBL" id="CP015506">
    <property type="protein sequence ID" value="AND42588.1"/>
    <property type="molecule type" value="Genomic_DNA"/>
</dbReference>
<dbReference type="SUPFAM" id="SSF47413">
    <property type="entry name" value="lambda repressor-like DNA-binding domains"/>
    <property type="match status" value="1"/>
</dbReference>
<dbReference type="STRING" id="1196031.A361_26680"/>
<evidence type="ECO:0000259" key="4">
    <source>
        <dbReference type="PROSITE" id="PS50932"/>
    </source>
</evidence>
<keyword evidence="3" id="KW-0804">Transcription</keyword>